<protein>
    <recommendedName>
        <fullName evidence="3">TonB-dependent receptor plug domain-containing protein</fullName>
    </recommendedName>
</protein>
<gene>
    <name evidence="4" type="ORF">HMPREF9083_0822</name>
</gene>
<keyword evidence="1" id="KW-0472">Membrane</keyword>
<keyword evidence="1" id="KW-0998">Cell outer membrane</keyword>
<organism evidence="4 5">
    <name type="scientific">Dialister micraerophilus DSM 19965</name>
    <dbReference type="NCBI Taxonomy" id="888062"/>
    <lineage>
        <taxon>Bacteria</taxon>
        <taxon>Bacillati</taxon>
        <taxon>Bacillota</taxon>
        <taxon>Negativicutes</taxon>
        <taxon>Veillonellales</taxon>
        <taxon>Veillonellaceae</taxon>
        <taxon>Dialister</taxon>
    </lineage>
</organism>
<dbReference type="AlphaFoldDB" id="F2BX46"/>
<comment type="similarity">
    <text evidence="1">Belongs to the TonB-dependent receptor family.</text>
</comment>
<keyword evidence="2" id="KW-0732">Signal</keyword>
<dbReference type="GO" id="GO:0009279">
    <property type="term" value="C:cell outer membrane"/>
    <property type="evidence" value="ECO:0007669"/>
    <property type="project" value="UniProtKB-SubCell"/>
</dbReference>
<evidence type="ECO:0000256" key="2">
    <source>
        <dbReference type="SAM" id="SignalP"/>
    </source>
</evidence>
<evidence type="ECO:0000256" key="1">
    <source>
        <dbReference type="PROSITE-ProRule" id="PRU01360"/>
    </source>
</evidence>
<dbReference type="EMBL" id="AFBB01000016">
    <property type="protein sequence ID" value="EGF13699.1"/>
    <property type="molecule type" value="Genomic_DNA"/>
</dbReference>
<feature type="chain" id="PRO_5003279780" description="TonB-dependent receptor plug domain-containing protein" evidence="2">
    <location>
        <begin position="26"/>
        <end position="137"/>
    </location>
</feature>
<accession>F2BX46</accession>
<comment type="caution">
    <text evidence="4">The sequence shown here is derived from an EMBL/GenBank/DDBJ whole genome shotgun (WGS) entry which is preliminary data.</text>
</comment>
<name>F2BX46_9FIRM</name>
<dbReference type="RefSeq" id="WP_007556129.1">
    <property type="nucleotide sequence ID" value="NZ_GL878519.1"/>
</dbReference>
<dbReference type="PROSITE" id="PS52016">
    <property type="entry name" value="TONB_DEPENDENT_REC_3"/>
    <property type="match status" value="1"/>
</dbReference>
<evidence type="ECO:0000313" key="5">
    <source>
        <dbReference type="Proteomes" id="UP000003503"/>
    </source>
</evidence>
<evidence type="ECO:0000313" key="4">
    <source>
        <dbReference type="EMBL" id="EGF13699.1"/>
    </source>
</evidence>
<dbReference type="Pfam" id="PF07715">
    <property type="entry name" value="Plug"/>
    <property type="match status" value="1"/>
</dbReference>
<dbReference type="InterPro" id="IPR037066">
    <property type="entry name" value="Plug_dom_sf"/>
</dbReference>
<proteinExistence type="inferred from homology"/>
<keyword evidence="1" id="KW-1134">Transmembrane beta strand</keyword>
<keyword evidence="1" id="KW-0812">Transmembrane</keyword>
<keyword evidence="5" id="KW-1185">Reference proteome</keyword>
<dbReference type="STRING" id="888062.HMPREF9083_0822"/>
<feature type="signal peptide" evidence="2">
    <location>
        <begin position="1"/>
        <end position="25"/>
    </location>
</feature>
<keyword evidence="1" id="KW-0813">Transport</keyword>
<sequence>MKINKGLRYMILFALASGITLGVSAQDSAESKEKDIPGYQLGTFYIYGNRYKNTFTLGGKLEKEIKYIPASVNIVTSKEIKKTASDNLAEALKYETGITGDWKSNSTVGYFANIRGETLDNSNFLTDGMKTFGYVGQ</sequence>
<evidence type="ECO:0000259" key="3">
    <source>
        <dbReference type="Pfam" id="PF07715"/>
    </source>
</evidence>
<reference evidence="4 5" key="1">
    <citation type="submission" date="2011-02" db="EMBL/GenBank/DDBJ databases">
        <authorList>
            <person name="Muzny D."/>
            <person name="Qin X."/>
            <person name="Deng J."/>
            <person name="Jiang H."/>
            <person name="Liu Y."/>
            <person name="Qu J."/>
            <person name="Song X.-Z."/>
            <person name="Zhang L."/>
            <person name="Thornton R."/>
            <person name="Coyle M."/>
            <person name="Francisco L."/>
            <person name="Jackson L."/>
            <person name="Javaid M."/>
            <person name="Korchina V."/>
            <person name="Kovar C."/>
            <person name="Mata R."/>
            <person name="Mathew T."/>
            <person name="Ngo R."/>
            <person name="Nguyen L."/>
            <person name="Nguyen N."/>
            <person name="Okwuonu G."/>
            <person name="Ongeri F."/>
            <person name="Pham C."/>
            <person name="Simmons D."/>
            <person name="Wilczek-Boney K."/>
            <person name="Hale W."/>
            <person name="Jakkamsetti A."/>
            <person name="Pham P."/>
            <person name="Ruth R."/>
            <person name="San Lucas F."/>
            <person name="Warren J."/>
            <person name="Zhang J."/>
            <person name="Zhao Z."/>
            <person name="Zhou C."/>
            <person name="Zhu D."/>
            <person name="Lee S."/>
            <person name="Bess C."/>
            <person name="Blankenburg K."/>
            <person name="Forbes L."/>
            <person name="Fu Q."/>
            <person name="Gubbala S."/>
            <person name="Hirani K."/>
            <person name="Jayaseelan J.C."/>
            <person name="Lara F."/>
            <person name="Munidasa M."/>
            <person name="Palculict T."/>
            <person name="Patil S."/>
            <person name="Pu L.-L."/>
            <person name="Saada N."/>
            <person name="Tang L."/>
            <person name="Weissenberger G."/>
            <person name="Zhu Y."/>
            <person name="Hemphill L."/>
            <person name="Shang Y."/>
            <person name="Youmans B."/>
            <person name="Ayvaz T."/>
            <person name="Ross M."/>
            <person name="Santibanez J."/>
            <person name="Aqrawi P."/>
            <person name="Gross S."/>
            <person name="Joshi V."/>
            <person name="Fowler G."/>
            <person name="Nazareth L."/>
            <person name="Reid J."/>
            <person name="Worley K."/>
            <person name="Petrosino J."/>
            <person name="Highlander S."/>
            <person name="Gibbs R."/>
        </authorList>
    </citation>
    <scope>NUCLEOTIDE SEQUENCE [LARGE SCALE GENOMIC DNA]</scope>
    <source>
        <strain evidence="4 5">DSM 19965</strain>
    </source>
</reference>
<dbReference type="SUPFAM" id="SSF56935">
    <property type="entry name" value="Porins"/>
    <property type="match status" value="1"/>
</dbReference>
<comment type="subcellular location">
    <subcellularLocation>
        <location evidence="1">Cell outer membrane</location>
        <topology evidence="1">Multi-pass membrane protein</topology>
    </subcellularLocation>
</comment>
<dbReference type="InterPro" id="IPR012910">
    <property type="entry name" value="Plug_dom"/>
</dbReference>
<feature type="domain" description="TonB-dependent receptor plug" evidence="3">
    <location>
        <begin position="67"/>
        <end position="131"/>
    </location>
</feature>
<dbReference type="Gene3D" id="2.170.130.10">
    <property type="entry name" value="TonB-dependent receptor, plug domain"/>
    <property type="match status" value="1"/>
</dbReference>
<dbReference type="Proteomes" id="UP000003503">
    <property type="component" value="Unassembled WGS sequence"/>
</dbReference>
<dbReference type="HOGENOM" id="CLU_1862002_0_0_9"/>
<dbReference type="InterPro" id="IPR039426">
    <property type="entry name" value="TonB-dep_rcpt-like"/>
</dbReference>